<name>A0A2X3IET0_9ENTR</name>
<dbReference type="EMBL" id="UAVU01000006">
    <property type="protein sequence ID" value="SQC90988.1"/>
    <property type="molecule type" value="Genomic_DNA"/>
</dbReference>
<sequence>MVKSSLSPLLTTMIQDLGLEMPQPPVSVMGRGELSSVFL</sequence>
<proteinExistence type="predicted"/>
<organism evidence="1 2">
    <name type="scientific">Cedecea neteri</name>
    <dbReference type="NCBI Taxonomy" id="158822"/>
    <lineage>
        <taxon>Bacteria</taxon>
        <taxon>Pseudomonadati</taxon>
        <taxon>Pseudomonadota</taxon>
        <taxon>Gammaproteobacteria</taxon>
        <taxon>Enterobacterales</taxon>
        <taxon>Enterobacteriaceae</taxon>
        <taxon>Cedecea</taxon>
    </lineage>
</organism>
<dbReference type="AlphaFoldDB" id="A0A2X3IET0"/>
<evidence type="ECO:0000313" key="1">
    <source>
        <dbReference type="EMBL" id="SQC90988.1"/>
    </source>
</evidence>
<protein>
    <submittedName>
        <fullName evidence="1">Uncharacterized protein</fullName>
    </submittedName>
</protein>
<reference evidence="1 2" key="1">
    <citation type="submission" date="2018-06" db="EMBL/GenBank/DDBJ databases">
        <authorList>
            <consortium name="Pathogen Informatics"/>
            <person name="Doyle S."/>
        </authorList>
    </citation>
    <scope>NUCLEOTIDE SEQUENCE [LARGE SCALE GENOMIC DNA]</scope>
    <source>
        <strain evidence="1 2">NCTC12120</strain>
    </source>
</reference>
<evidence type="ECO:0000313" key="2">
    <source>
        <dbReference type="Proteomes" id="UP000251197"/>
    </source>
</evidence>
<gene>
    <name evidence="1" type="ORF">NCTC12120_04137</name>
</gene>
<dbReference type="Proteomes" id="UP000251197">
    <property type="component" value="Unassembled WGS sequence"/>
</dbReference>
<accession>A0A2X3IET0</accession>